<proteinExistence type="predicted"/>
<dbReference type="InterPro" id="IPR011042">
    <property type="entry name" value="6-blade_b-propeller_TolB-like"/>
</dbReference>
<sequence length="539" mass="61303">MNINNIIENNGIIFDRYLGTPLELPYSNFDEIKVKQNDTVTNFNINNIISKLYDNYLYLYKMSHIASNLMPLTSIATAGVFNNVFSYYRNLSTSQFTSLASGKITNLDNCNALSVQYNADLDQYAIFASSGPSLVVFNSDTTFTSIVTALSTNTIFDGSTIKWGKIQDFAFGDKTSLYVLDLSANSVIKYNAAGFVTDDNILGNTLTYETRIGGYGTFDDTTKFNSPESITYYNSELYVLDSGNSCIKKYDKNLNWLTTYRLFRDFLSAYPIQINHDSNGAPYVVTNANIVYKYNSDFTDKTTIDIDLLTGDKGVVKQIVFSPSDNNVFYLYTDKNVYKSLLSNPDDIVGKYLFYLFKVNTDETIRTVSSIAKSDNTGSYDYNFIFSSANNIGKISIYKDNINIVSLLTDREFDVYDLNEIEIDSEEYIQNWVINKAISKLLINHMRLRDEIASKFLFKKDPASGDILFVGERYLLPDEFSSIRFQQDLTNYIGMNEIFQNNIINRPFVIIHNIQTNILSVIAAEVQNFYDKTRIINLS</sequence>
<reference evidence="1" key="1">
    <citation type="submission" date="2020-05" db="EMBL/GenBank/DDBJ databases">
        <authorList>
            <person name="Chiriac C."/>
            <person name="Salcher M."/>
            <person name="Ghai R."/>
            <person name="Kavagutti S V."/>
        </authorList>
    </citation>
    <scope>NUCLEOTIDE SEQUENCE</scope>
</reference>
<organism evidence="1">
    <name type="scientific">uncultured Caudovirales phage</name>
    <dbReference type="NCBI Taxonomy" id="2100421"/>
    <lineage>
        <taxon>Viruses</taxon>
        <taxon>Duplodnaviria</taxon>
        <taxon>Heunggongvirae</taxon>
        <taxon>Uroviricota</taxon>
        <taxon>Caudoviricetes</taxon>
        <taxon>Peduoviridae</taxon>
        <taxon>Maltschvirus</taxon>
        <taxon>Maltschvirus maltsch</taxon>
    </lineage>
</organism>
<name>A0A6J7X647_9CAUD</name>
<dbReference type="EMBL" id="LR798360">
    <property type="protein sequence ID" value="CAB5226340.1"/>
    <property type="molecule type" value="Genomic_DNA"/>
</dbReference>
<dbReference type="SUPFAM" id="SSF63829">
    <property type="entry name" value="Calcium-dependent phosphotriesterase"/>
    <property type="match status" value="1"/>
</dbReference>
<gene>
    <name evidence="1" type="ORF">UFOVP760_117</name>
</gene>
<evidence type="ECO:0000313" key="1">
    <source>
        <dbReference type="EMBL" id="CAB5226340.1"/>
    </source>
</evidence>
<accession>A0A6J7X647</accession>
<protein>
    <submittedName>
        <fullName evidence="1">Uncharacterized protein</fullName>
    </submittedName>
</protein>
<dbReference type="Gene3D" id="2.120.10.30">
    <property type="entry name" value="TolB, C-terminal domain"/>
    <property type="match status" value="1"/>
</dbReference>